<dbReference type="Gene3D" id="2.20.110.10">
    <property type="entry name" value="Histone H3 K4-specific methyltransferase SET7/9 N-terminal domain"/>
    <property type="match status" value="1"/>
</dbReference>
<dbReference type="InterPro" id="IPR006620">
    <property type="entry name" value="Pro_4_hyd_alph"/>
</dbReference>
<dbReference type="GO" id="GO:0031418">
    <property type="term" value="F:L-ascorbic acid binding"/>
    <property type="evidence" value="ECO:0007669"/>
    <property type="project" value="InterPro"/>
</dbReference>
<dbReference type="PANTHER" id="PTHR43215:SF14">
    <property type="entry name" value="RADIAL SPOKE HEAD 1 HOMOLOG"/>
    <property type="match status" value="1"/>
</dbReference>
<keyword evidence="2" id="KW-0479">Metal-binding</keyword>
<gene>
    <name evidence="9" type="ORF">CYMTET_30496</name>
</gene>
<keyword evidence="6" id="KW-0408">Iron</keyword>
<dbReference type="PROSITE" id="PS51471">
    <property type="entry name" value="FE2OG_OXY"/>
    <property type="match status" value="1"/>
</dbReference>
<evidence type="ECO:0000259" key="8">
    <source>
        <dbReference type="PROSITE" id="PS51471"/>
    </source>
</evidence>
<dbReference type="EMBL" id="LGRX02017597">
    <property type="protein sequence ID" value="KAK3260544.1"/>
    <property type="molecule type" value="Genomic_DNA"/>
</dbReference>
<evidence type="ECO:0000313" key="10">
    <source>
        <dbReference type="Proteomes" id="UP001190700"/>
    </source>
</evidence>
<feature type="compositionally biased region" description="Polar residues" evidence="7">
    <location>
        <begin position="48"/>
        <end position="67"/>
    </location>
</feature>
<dbReference type="GO" id="GO:0005506">
    <property type="term" value="F:iron ion binding"/>
    <property type="evidence" value="ECO:0007669"/>
    <property type="project" value="InterPro"/>
</dbReference>
<protein>
    <recommendedName>
        <fullName evidence="8">Fe2OG dioxygenase domain-containing protein</fullName>
    </recommendedName>
</protein>
<dbReference type="SMART" id="SM00698">
    <property type="entry name" value="MORN"/>
    <property type="match status" value="3"/>
</dbReference>
<dbReference type="Gene3D" id="2.60.120.620">
    <property type="entry name" value="q2cbj1_9rhob like domain"/>
    <property type="match status" value="1"/>
</dbReference>
<evidence type="ECO:0000256" key="7">
    <source>
        <dbReference type="SAM" id="MobiDB-lite"/>
    </source>
</evidence>
<dbReference type="SUPFAM" id="SSF82185">
    <property type="entry name" value="Histone H3 K4-specific methyltransferase SET7/9 N-terminal domain"/>
    <property type="match status" value="1"/>
</dbReference>
<dbReference type="GO" id="GO:0016020">
    <property type="term" value="C:membrane"/>
    <property type="evidence" value="ECO:0007669"/>
    <property type="project" value="UniProtKB-ARBA"/>
</dbReference>
<evidence type="ECO:0000256" key="3">
    <source>
        <dbReference type="ARBA" id="ARBA00022737"/>
    </source>
</evidence>
<dbReference type="Pfam" id="PF02493">
    <property type="entry name" value="MORN"/>
    <property type="match status" value="2"/>
</dbReference>
<reference evidence="9 10" key="1">
    <citation type="journal article" date="2015" name="Genome Biol. Evol.">
        <title>Comparative Genomics of a Bacterivorous Green Alga Reveals Evolutionary Causalities and Consequences of Phago-Mixotrophic Mode of Nutrition.</title>
        <authorList>
            <person name="Burns J.A."/>
            <person name="Paasch A."/>
            <person name="Narechania A."/>
            <person name="Kim E."/>
        </authorList>
    </citation>
    <scope>NUCLEOTIDE SEQUENCE [LARGE SCALE GENOMIC DNA]</scope>
    <source>
        <strain evidence="9 10">PLY_AMNH</strain>
    </source>
</reference>
<dbReference type="GO" id="GO:0016705">
    <property type="term" value="F:oxidoreductase activity, acting on paired donors, with incorporation or reduction of molecular oxygen"/>
    <property type="evidence" value="ECO:0007669"/>
    <property type="project" value="InterPro"/>
</dbReference>
<keyword evidence="3" id="KW-0677">Repeat</keyword>
<evidence type="ECO:0000313" key="9">
    <source>
        <dbReference type="EMBL" id="KAK3260544.1"/>
    </source>
</evidence>
<proteinExistence type="predicted"/>
<accession>A0AAE0FIR5</accession>
<dbReference type="InterPro" id="IPR005123">
    <property type="entry name" value="Oxoglu/Fe-dep_dioxygenase_dom"/>
</dbReference>
<comment type="cofactor">
    <cofactor evidence="1">
        <name>L-ascorbate</name>
        <dbReference type="ChEBI" id="CHEBI:38290"/>
    </cofactor>
</comment>
<evidence type="ECO:0000256" key="2">
    <source>
        <dbReference type="ARBA" id="ARBA00022723"/>
    </source>
</evidence>
<keyword evidence="5" id="KW-0560">Oxidoreductase</keyword>
<evidence type="ECO:0000256" key="6">
    <source>
        <dbReference type="ARBA" id="ARBA00023004"/>
    </source>
</evidence>
<dbReference type="PANTHER" id="PTHR43215">
    <property type="entry name" value="RADIAL SPOKE HEAD 1 HOMOLOG"/>
    <property type="match status" value="1"/>
</dbReference>
<dbReference type="AlphaFoldDB" id="A0AAE0FIR5"/>
<evidence type="ECO:0000256" key="5">
    <source>
        <dbReference type="ARBA" id="ARBA00023002"/>
    </source>
</evidence>
<dbReference type="SMART" id="SM00702">
    <property type="entry name" value="P4Hc"/>
    <property type="match status" value="1"/>
</dbReference>
<organism evidence="9 10">
    <name type="scientific">Cymbomonas tetramitiformis</name>
    <dbReference type="NCBI Taxonomy" id="36881"/>
    <lineage>
        <taxon>Eukaryota</taxon>
        <taxon>Viridiplantae</taxon>
        <taxon>Chlorophyta</taxon>
        <taxon>Pyramimonadophyceae</taxon>
        <taxon>Pyramimonadales</taxon>
        <taxon>Pyramimonadaceae</taxon>
        <taxon>Cymbomonas</taxon>
    </lineage>
</organism>
<keyword evidence="10" id="KW-1185">Reference proteome</keyword>
<feature type="region of interest" description="Disordered" evidence="7">
    <location>
        <begin position="48"/>
        <end position="71"/>
    </location>
</feature>
<evidence type="ECO:0000256" key="1">
    <source>
        <dbReference type="ARBA" id="ARBA00001961"/>
    </source>
</evidence>
<comment type="caution">
    <text evidence="9">The sequence shown here is derived from an EMBL/GenBank/DDBJ whole genome shotgun (WGS) entry which is preliminary data.</text>
</comment>
<sequence length="593" mass="64155">MNPKLLSAAAAIMRYVTVTCQPEKPSGRDRGSFTIRSRRLASCTTVCCSGSEPRATSKTGEKTSSGGKASPPRCNAIKKFKLPDGSEYYGETRDGRICGQGAWRSAAGETYVGDWMHDQFHGHGRYTDADGNTVEGGFEQGVLNGVGTYHYADGRAEVGTYARGVDTGEGARFKRCVPLVSRWGPTHGASTPVKVHVSSVVFRLSPGRDLRTEASYGEGARFSVVFRLSPGGDLRTGVDTVGDLAQSAPGECTFQALCSAYLRVGPLPAINYGEKSPRFRGCVQHLQVGTYARGVDTGEGARWSTDRALAWRMRSGEVAGEISLAEAETIASSLGLPVPESIYELDQAARARLRESVASLKEDSVPDFDTYLPATSLDGKRSGALIAHSKQPLVDVAACDAIIAECEARAAKLGGWTTERHENYPTTDVPLQRLPRALAWFRKSLLPDIAFPFLARAFGFALPAEEARIAFRVIDAFVVKYDAAAGQRLLKPHRDGSVFSFNVALNDLGQYEGGGTYFQQLERAGDVNGAEEGSLRSPQGHLLAHSSALLHGGHPITSGVRYILVAFVTVEGTYSEWAYRFYEDVRDRDKSKE</sequence>
<evidence type="ECO:0000256" key="4">
    <source>
        <dbReference type="ARBA" id="ARBA00022964"/>
    </source>
</evidence>
<dbReference type="GO" id="GO:0051213">
    <property type="term" value="F:dioxygenase activity"/>
    <property type="evidence" value="ECO:0007669"/>
    <property type="project" value="UniProtKB-KW"/>
</dbReference>
<dbReference type="Proteomes" id="UP001190700">
    <property type="component" value="Unassembled WGS sequence"/>
</dbReference>
<name>A0AAE0FIR5_9CHLO</name>
<dbReference type="InterPro" id="IPR003409">
    <property type="entry name" value="MORN"/>
</dbReference>
<feature type="domain" description="Fe2OG dioxygenase" evidence="8">
    <location>
        <begin position="472"/>
        <end position="570"/>
    </location>
</feature>
<keyword evidence="4" id="KW-0223">Dioxygenase</keyword>